<dbReference type="Proteomes" id="UP000035489">
    <property type="component" value="Unassembled WGS sequence"/>
</dbReference>
<sequence length="199" mass="23186">MAAALGSFFVLIIYYDQARFWQYLFILLFLTLVLVGVLRAVGAIQKPTIVLGGSIVVFAALWWITSDQFRQFDLTQNDREKLQSERDRLQQELNRVLAGLQQLNEKELLIVTVNLNDRPIRDVLVKYESDPDEKTARKEGHRHIIPIKQLANGGPIRLELDRTAPPERVETEAARYEIDRLIYLREQQQLRLFLQRVQS</sequence>
<organism evidence="3 4">
    <name type="scientific">Microvirga vignae</name>
    <dbReference type="NCBI Taxonomy" id="1225564"/>
    <lineage>
        <taxon>Bacteria</taxon>
        <taxon>Pseudomonadati</taxon>
        <taxon>Pseudomonadota</taxon>
        <taxon>Alphaproteobacteria</taxon>
        <taxon>Hyphomicrobiales</taxon>
        <taxon>Methylobacteriaceae</taxon>
        <taxon>Microvirga</taxon>
    </lineage>
</organism>
<proteinExistence type="predicted"/>
<keyword evidence="4" id="KW-1185">Reference proteome</keyword>
<reference evidence="3 4" key="1">
    <citation type="submission" date="2015-05" db="EMBL/GenBank/DDBJ databases">
        <title>Draft genome sequence of Microvirga vignae strain BR3299, a novel nitrogen fixing bacteria isolated from Brazil semi-aired region.</title>
        <authorList>
            <person name="Zilli J.E."/>
            <person name="Passos S.R."/>
            <person name="Leite J."/>
            <person name="Baldani J.I."/>
            <person name="Xavier G.R."/>
            <person name="Rumjaneck N.G."/>
            <person name="Simoes-Araujo J.L."/>
        </authorList>
    </citation>
    <scope>NUCLEOTIDE SEQUENCE [LARGE SCALE GENOMIC DNA]</scope>
    <source>
        <strain evidence="3 4">BR3299</strain>
    </source>
</reference>
<gene>
    <name evidence="3" type="ORF">AA309_05415</name>
</gene>
<evidence type="ECO:0000313" key="4">
    <source>
        <dbReference type="Proteomes" id="UP000035489"/>
    </source>
</evidence>
<dbReference type="PATRIC" id="fig|1225564.3.peg.1548"/>
<evidence type="ECO:0000256" key="2">
    <source>
        <dbReference type="SAM" id="Phobius"/>
    </source>
</evidence>
<protein>
    <submittedName>
        <fullName evidence="3">Uncharacterized protein</fullName>
    </submittedName>
</protein>
<feature type="transmembrane region" description="Helical" evidence="2">
    <location>
        <begin position="48"/>
        <end position="65"/>
    </location>
</feature>
<name>A0A0H1RFE3_9HYPH</name>
<evidence type="ECO:0000313" key="3">
    <source>
        <dbReference type="EMBL" id="KLK93923.1"/>
    </source>
</evidence>
<keyword evidence="2" id="KW-0472">Membrane</keyword>
<comment type="caution">
    <text evidence="3">The sequence shown here is derived from an EMBL/GenBank/DDBJ whole genome shotgun (WGS) entry which is preliminary data.</text>
</comment>
<keyword evidence="1" id="KW-0175">Coiled coil</keyword>
<dbReference type="AlphaFoldDB" id="A0A0H1RFE3"/>
<accession>A0A0H1RFE3</accession>
<keyword evidence="2" id="KW-0812">Transmembrane</keyword>
<keyword evidence="2" id="KW-1133">Transmembrane helix</keyword>
<dbReference type="EMBL" id="LCYG01000016">
    <property type="protein sequence ID" value="KLK93923.1"/>
    <property type="molecule type" value="Genomic_DNA"/>
</dbReference>
<feature type="coiled-coil region" evidence="1">
    <location>
        <begin position="72"/>
        <end position="106"/>
    </location>
</feature>
<feature type="transmembrane region" description="Helical" evidence="2">
    <location>
        <begin position="20"/>
        <end position="41"/>
    </location>
</feature>
<evidence type="ECO:0000256" key="1">
    <source>
        <dbReference type="SAM" id="Coils"/>
    </source>
</evidence>